<comment type="caution">
    <text evidence="1">The sequence shown here is derived from an EMBL/GenBank/DDBJ whole genome shotgun (WGS) entry which is preliminary data.</text>
</comment>
<name>G5H813_9BACT</name>
<dbReference type="RefSeq" id="WP_009133879.1">
    <property type="nucleotide sequence ID" value="NZ_CP102250.1"/>
</dbReference>
<protein>
    <submittedName>
        <fullName evidence="1">Uncharacterized protein</fullName>
    </submittedName>
</protein>
<evidence type="ECO:0000313" key="1">
    <source>
        <dbReference type="EMBL" id="EHB92450.1"/>
    </source>
</evidence>
<dbReference type="Proteomes" id="UP000006008">
    <property type="component" value="Unassembled WGS sequence"/>
</dbReference>
<dbReference type="STRING" id="742725.HMPREF9450_01073"/>
<dbReference type="EMBL" id="ADLD01000010">
    <property type="protein sequence ID" value="EHB92450.1"/>
    <property type="molecule type" value="Genomic_DNA"/>
</dbReference>
<evidence type="ECO:0000313" key="2">
    <source>
        <dbReference type="Proteomes" id="UP000006008"/>
    </source>
</evidence>
<gene>
    <name evidence="1" type="ORF">HMPREF9450_01073</name>
</gene>
<dbReference type="OrthoDB" id="1004831at2"/>
<keyword evidence="2" id="KW-1185">Reference proteome</keyword>
<dbReference type="PATRIC" id="fig|742725.3.peg.1133"/>
<dbReference type="GeneID" id="92815906"/>
<proteinExistence type="predicted"/>
<accession>G5H813</accession>
<dbReference type="HOGENOM" id="CLU_828052_0_0_10"/>
<reference evidence="1 2" key="1">
    <citation type="submission" date="2011-08" db="EMBL/GenBank/DDBJ databases">
        <title>The Genome Sequence of Alistipes indistinctus YIT 12060.</title>
        <authorList>
            <consortium name="The Broad Institute Genome Sequencing Platform"/>
            <person name="Earl A."/>
            <person name="Ward D."/>
            <person name="Feldgarden M."/>
            <person name="Gevers D."/>
            <person name="Morotomi M."/>
            <person name="Young S.K."/>
            <person name="Zeng Q."/>
            <person name="Gargeya S."/>
            <person name="Fitzgerald M."/>
            <person name="Haas B."/>
            <person name="Abouelleil A."/>
            <person name="Alvarado L."/>
            <person name="Arachchi H.M."/>
            <person name="Berlin A."/>
            <person name="Brown A."/>
            <person name="Chapman S.B."/>
            <person name="Chen Z."/>
            <person name="Dunbar C."/>
            <person name="Freedman E."/>
            <person name="Gearin G."/>
            <person name="Gellesch M."/>
            <person name="Goldberg J."/>
            <person name="Griggs A."/>
            <person name="Gujja S."/>
            <person name="Heiman D."/>
            <person name="Howarth C."/>
            <person name="Larson L."/>
            <person name="Lui A."/>
            <person name="MacDonald P.J.P."/>
            <person name="Montmayeur A."/>
            <person name="Murphy C."/>
            <person name="Neiman D."/>
            <person name="Pearson M."/>
            <person name="Priest M."/>
            <person name="Roberts A."/>
            <person name="Saif S."/>
            <person name="Shea T."/>
            <person name="Shenoy N."/>
            <person name="Sisk P."/>
            <person name="Stolte C."/>
            <person name="Sykes S."/>
            <person name="Wortman J."/>
            <person name="Nusbaum C."/>
            <person name="Birren B."/>
        </authorList>
    </citation>
    <scope>NUCLEOTIDE SEQUENCE [LARGE SCALE GENOMIC DNA]</scope>
    <source>
        <strain evidence="1 2">YIT 12060</strain>
    </source>
</reference>
<sequence length="335" mass="37434">MQIVKYPPIYSPAFGEVVFQISAAAEELLELDILANDQTTVIGKKRFRGSTLYRVNVAGYGRRQIEVTPQRPAAFSFAFPDKRIINLTLRSGNVRAATVMSAGTKQLDSYAKLSGSPDTIPISASQQDEFTILVDDGIPLSAEARLTGPDHNTTLTAIASTTAAGLTSICLNMPHLDTKLRALGKGSLNDYETLEIGVMIETDQLLSQKYRLVPDSPDHIRLCWWNSFGQIDYYTMLRSVSDTFKVDKTRIYTQEGYKTIHTRGETAMRLISDFVTAQTMTWISEIIASPRVWIDHGNRIEPVEIVTDRIITSSDNLLQLEIELVKSERTVYPHL</sequence>
<dbReference type="AlphaFoldDB" id="G5H813"/>
<organism evidence="1 2">
    <name type="scientific">Alistipes indistinctus YIT 12060</name>
    <dbReference type="NCBI Taxonomy" id="742725"/>
    <lineage>
        <taxon>Bacteria</taxon>
        <taxon>Pseudomonadati</taxon>
        <taxon>Bacteroidota</taxon>
        <taxon>Bacteroidia</taxon>
        <taxon>Bacteroidales</taxon>
        <taxon>Rikenellaceae</taxon>
        <taxon>Alistipes</taxon>
    </lineage>
</organism>